<sequence>MKLYIKYMVSVRCKMAVQDKLDKLGLYHGTVDLGELVFKKGITPQQQDQLKEELQQLGVELLDQDQGKVIEQIKAVIQQLVHHADNLLKIKNSEYISQQLGRDYRYLSTLFSEATGVTIEQSIINHRVERVKELLLYDELNLTEIAHKLNYCSVAHLSGQFKKTTGLTPTFFKQLKHKMRHL</sequence>
<organism evidence="5 6">
    <name type="scientific">Hymenobacter ginkgonis</name>
    <dbReference type="NCBI Taxonomy" id="2682976"/>
    <lineage>
        <taxon>Bacteria</taxon>
        <taxon>Pseudomonadati</taxon>
        <taxon>Bacteroidota</taxon>
        <taxon>Cytophagia</taxon>
        <taxon>Cytophagales</taxon>
        <taxon>Hymenobacteraceae</taxon>
        <taxon>Hymenobacter</taxon>
    </lineage>
</organism>
<dbReference type="InterPro" id="IPR009057">
    <property type="entry name" value="Homeodomain-like_sf"/>
</dbReference>
<dbReference type="PROSITE" id="PS00041">
    <property type="entry name" value="HTH_ARAC_FAMILY_1"/>
    <property type="match status" value="1"/>
</dbReference>
<feature type="domain" description="HTH araC/xylS-type" evidence="4">
    <location>
        <begin position="71"/>
        <end position="175"/>
    </location>
</feature>
<gene>
    <name evidence="5" type="ORF">GO988_21050</name>
</gene>
<dbReference type="InterPro" id="IPR018060">
    <property type="entry name" value="HTH_AraC"/>
</dbReference>
<keyword evidence="6" id="KW-1185">Reference proteome</keyword>
<dbReference type="Proteomes" id="UP000441336">
    <property type="component" value="Unassembled WGS sequence"/>
</dbReference>
<keyword evidence="2" id="KW-0238">DNA-binding</keyword>
<evidence type="ECO:0000256" key="1">
    <source>
        <dbReference type="ARBA" id="ARBA00023015"/>
    </source>
</evidence>
<dbReference type="AlphaFoldDB" id="A0A7K1TK91"/>
<evidence type="ECO:0000313" key="5">
    <source>
        <dbReference type="EMBL" id="MVN78827.1"/>
    </source>
</evidence>
<dbReference type="GO" id="GO:0003700">
    <property type="term" value="F:DNA-binding transcription factor activity"/>
    <property type="evidence" value="ECO:0007669"/>
    <property type="project" value="InterPro"/>
</dbReference>
<comment type="caution">
    <text evidence="5">The sequence shown here is derived from an EMBL/GenBank/DDBJ whole genome shotgun (WGS) entry which is preliminary data.</text>
</comment>
<dbReference type="PROSITE" id="PS01124">
    <property type="entry name" value="HTH_ARAC_FAMILY_2"/>
    <property type="match status" value="1"/>
</dbReference>
<dbReference type="Gene3D" id="1.10.10.60">
    <property type="entry name" value="Homeodomain-like"/>
    <property type="match status" value="1"/>
</dbReference>
<dbReference type="GO" id="GO:0043565">
    <property type="term" value="F:sequence-specific DNA binding"/>
    <property type="evidence" value="ECO:0007669"/>
    <property type="project" value="InterPro"/>
</dbReference>
<keyword evidence="3" id="KW-0804">Transcription</keyword>
<dbReference type="InterPro" id="IPR018062">
    <property type="entry name" value="HTH_AraC-typ_CS"/>
</dbReference>
<keyword evidence="1" id="KW-0805">Transcription regulation</keyword>
<accession>A0A7K1TK91</accession>
<evidence type="ECO:0000313" key="6">
    <source>
        <dbReference type="Proteomes" id="UP000441336"/>
    </source>
</evidence>
<dbReference type="EMBL" id="WQKZ01000007">
    <property type="protein sequence ID" value="MVN78827.1"/>
    <property type="molecule type" value="Genomic_DNA"/>
</dbReference>
<name>A0A7K1TK91_9BACT</name>
<dbReference type="Pfam" id="PF12833">
    <property type="entry name" value="HTH_18"/>
    <property type="match status" value="1"/>
</dbReference>
<dbReference type="PANTHER" id="PTHR43280:SF2">
    <property type="entry name" value="HTH-TYPE TRANSCRIPTIONAL REGULATOR EXSA"/>
    <property type="match status" value="1"/>
</dbReference>
<protein>
    <submittedName>
        <fullName evidence="5">Helix-turn-helix domain-containing protein</fullName>
    </submittedName>
</protein>
<evidence type="ECO:0000256" key="3">
    <source>
        <dbReference type="ARBA" id="ARBA00023163"/>
    </source>
</evidence>
<dbReference type="SMART" id="SM00342">
    <property type="entry name" value="HTH_ARAC"/>
    <property type="match status" value="1"/>
</dbReference>
<reference evidence="5 6" key="1">
    <citation type="submission" date="2019-12" db="EMBL/GenBank/DDBJ databases">
        <title>Hymenobacter sp. HMF4947 Genome sequencing and assembly.</title>
        <authorList>
            <person name="Kang H."/>
            <person name="Cha I."/>
            <person name="Kim H."/>
            <person name="Joh K."/>
        </authorList>
    </citation>
    <scope>NUCLEOTIDE SEQUENCE [LARGE SCALE GENOMIC DNA]</scope>
    <source>
        <strain evidence="5 6">HMF4947</strain>
    </source>
</reference>
<proteinExistence type="predicted"/>
<evidence type="ECO:0000256" key="2">
    <source>
        <dbReference type="ARBA" id="ARBA00023125"/>
    </source>
</evidence>
<evidence type="ECO:0000259" key="4">
    <source>
        <dbReference type="PROSITE" id="PS01124"/>
    </source>
</evidence>
<dbReference type="PANTHER" id="PTHR43280">
    <property type="entry name" value="ARAC-FAMILY TRANSCRIPTIONAL REGULATOR"/>
    <property type="match status" value="1"/>
</dbReference>
<dbReference type="SUPFAM" id="SSF46689">
    <property type="entry name" value="Homeodomain-like"/>
    <property type="match status" value="1"/>
</dbReference>